<dbReference type="RefSeq" id="YP_009306385.1">
    <property type="nucleotide sequence ID" value="NC_031368.1"/>
</dbReference>
<organism evidence="2">
    <name type="scientific">Caulerpa cliftonii</name>
    <dbReference type="NCBI Taxonomy" id="1004391"/>
    <lineage>
        <taxon>Eukaryota</taxon>
        <taxon>Viridiplantae</taxon>
        <taxon>Chlorophyta</taxon>
        <taxon>core chlorophytes</taxon>
        <taxon>Ulvophyceae</taxon>
        <taxon>TCBD clade</taxon>
        <taxon>Bryopsidales</taxon>
        <taxon>Halimedineae</taxon>
        <taxon>Caulerpaceae</taxon>
        <taxon>Caulerpa</taxon>
    </lineage>
</organism>
<dbReference type="EMBL" id="KX808498">
    <property type="protein sequence ID" value="AOP19289.1"/>
    <property type="molecule type" value="Genomic_DNA"/>
</dbReference>
<dbReference type="GO" id="GO:0005739">
    <property type="term" value="C:mitochondrion"/>
    <property type="evidence" value="ECO:0007669"/>
    <property type="project" value="UniProtKB-ARBA"/>
</dbReference>
<sequence>MNFQKRSQLILDKFNQTAPKITTKYKYFLGGFVEGEGSLCVSIKNQNQKIRIDPEFNICQHKNGIIHLIAFMFLFRTGSIVFKSGSNATYVFKITNRKSLKEKFIPFYKRFILPYASYQKNQRFYIFQSILDLLEKKVHLSKKGLAFKVLPLVFKMRSQAQARKKTLREFQNEILWCGRDAAQEPLKPQGALGAPECIAHSEGRASLKLSPSVRSDQRALPVA</sequence>
<gene>
    <name evidence="2" type="primary">orf223</name>
</gene>
<dbReference type="InterPro" id="IPR004860">
    <property type="entry name" value="LAGLIDADG_dom"/>
</dbReference>
<dbReference type="PANTHER" id="PTHR36181:SF4">
    <property type="entry name" value="LAGLIDADG ENDONUCLEASE"/>
    <property type="match status" value="1"/>
</dbReference>
<dbReference type="AlphaFoldDB" id="A0A1C9JBQ8"/>
<keyword evidence="2" id="KW-0150">Chloroplast</keyword>
<protein>
    <recommendedName>
        <fullName evidence="1">Homing endonuclease LAGLIDADG domain-containing protein</fullName>
    </recommendedName>
</protein>
<dbReference type="Gene3D" id="3.10.28.10">
    <property type="entry name" value="Homing endonucleases"/>
    <property type="match status" value="1"/>
</dbReference>
<dbReference type="InterPro" id="IPR051289">
    <property type="entry name" value="LAGLIDADG_Endonuclease"/>
</dbReference>
<name>A0A1C9JBQ8_9CHLO</name>
<dbReference type="GO" id="GO:0004519">
    <property type="term" value="F:endonuclease activity"/>
    <property type="evidence" value="ECO:0007669"/>
    <property type="project" value="InterPro"/>
</dbReference>
<proteinExistence type="predicted"/>
<feature type="domain" description="Homing endonuclease LAGLIDADG" evidence="1">
    <location>
        <begin position="29"/>
        <end position="112"/>
    </location>
</feature>
<dbReference type="SUPFAM" id="SSF55608">
    <property type="entry name" value="Homing endonucleases"/>
    <property type="match status" value="1"/>
</dbReference>
<evidence type="ECO:0000259" key="1">
    <source>
        <dbReference type="Pfam" id="PF00961"/>
    </source>
</evidence>
<accession>A0A1C9JBQ8</accession>
<dbReference type="PANTHER" id="PTHR36181">
    <property type="entry name" value="INTRON-ENCODED ENDONUCLEASE AI3-RELATED"/>
    <property type="match status" value="1"/>
</dbReference>
<evidence type="ECO:0000313" key="2">
    <source>
        <dbReference type="EMBL" id="AOP19289.1"/>
    </source>
</evidence>
<reference evidence="2" key="1">
    <citation type="journal article" date="2016" name="Genome Biol. Evol.">
        <title>Evolutionary Dynamics of Chloroplast Genomes in Low Light: A Case Study of the Endolithic Green Alga Ostreobium quekettii.</title>
        <authorList>
            <person name="R Marcelino V."/>
            <person name="Cremen M.C."/>
            <person name="Jackson C.J."/>
            <person name="Larkum A.A."/>
            <person name="Verbruggen H."/>
        </authorList>
    </citation>
    <scope>NUCLEOTIDE SEQUENCE</scope>
</reference>
<dbReference type="GeneID" id="29288794"/>
<dbReference type="InterPro" id="IPR027434">
    <property type="entry name" value="Homing_endonucl"/>
</dbReference>
<reference evidence="2" key="2">
    <citation type="submission" date="2016-08" db="EMBL/GenBank/DDBJ databases">
        <authorList>
            <person name="Seilhamer J.J."/>
        </authorList>
    </citation>
    <scope>NUCLEOTIDE SEQUENCE</scope>
</reference>
<dbReference type="Pfam" id="PF00961">
    <property type="entry name" value="LAGLIDADG_1"/>
    <property type="match status" value="1"/>
</dbReference>
<geneLocation type="chloroplast" evidence="2"/>
<keyword evidence="2" id="KW-0934">Plastid</keyword>